<organism evidence="2 3">
    <name type="scientific">Saccharomonospora viridis</name>
    <dbReference type="NCBI Taxonomy" id="1852"/>
    <lineage>
        <taxon>Bacteria</taxon>
        <taxon>Bacillati</taxon>
        <taxon>Actinomycetota</taxon>
        <taxon>Actinomycetes</taxon>
        <taxon>Pseudonocardiales</taxon>
        <taxon>Pseudonocardiaceae</taxon>
        <taxon>Saccharomonospora</taxon>
    </lineage>
</organism>
<evidence type="ECO:0000313" key="2">
    <source>
        <dbReference type="EMBL" id="KHF42909.1"/>
    </source>
</evidence>
<protein>
    <submittedName>
        <fullName evidence="2">Uncharacterized protein</fullName>
    </submittedName>
</protein>
<dbReference type="AntiFam" id="ANF00006">
    <property type="entry name" value="Translation of CRISPR region"/>
</dbReference>
<gene>
    <name evidence="2" type="ORF">MINT15_31110</name>
</gene>
<dbReference type="Proteomes" id="UP000030848">
    <property type="component" value="Unassembled WGS sequence"/>
</dbReference>
<accession>A0A837D509</accession>
<comment type="caution">
    <text evidence="2">The sequence shown here is derived from an EMBL/GenBank/DDBJ whole genome shotgun (WGS) entry which is preliminary data.</text>
</comment>
<dbReference type="EMBL" id="JRZE01000006">
    <property type="protein sequence ID" value="KHF42909.1"/>
    <property type="molecule type" value="Genomic_DNA"/>
</dbReference>
<dbReference type="AntiFam" id="ANF00057">
    <property type="entry name" value="Translation of E. coli type CRISPR repeat"/>
</dbReference>
<name>A0A837D509_9PSEU</name>
<evidence type="ECO:0000256" key="1">
    <source>
        <dbReference type="SAM" id="MobiDB-lite"/>
    </source>
</evidence>
<reference evidence="2 3" key="1">
    <citation type="submission" date="2014-10" db="EMBL/GenBank/DDBJ databases">
        <title>Genome sequence of Micropolyspora internatus JCM3315.</title>
        <authorList>
            <person name="Shin S.-K."/>
            <person name="Yi H."/>
        </authorList>
    </citation>
    <scope>NUCLEOTIDE SEQUENCE [LARGE SCALE GENOMIC DNA]</scope>
    <source>
        <strain evidence="2 3">JCM 3315</strain>
    </source>
</reference>
<proteinExistence type="predicted"/>
<feature type="region of interest" description="Disordered" evidence="1">
    <location>
        <begin position="1"/>
        <end position="25"/>
    </location>
</feature>
<sequence>MREADFGNAASICSRNGPSPRARGRHQGVEELGRLLGTIPACAGPTQ</sequence>
<evidence type="ECO:0000313" key="3">
    <source>
        <dbReference type="Proteomes" id="UP000030848"/>
    </source>
</evidence>
<dbReference type="AlphaFoldDB" id="A0A837D509"/>